<evidence type="ECO:0000313" key="2">
    <source>
        <dbReference type="EMBL" id="KAB0266679.1"/>
    </source>
</evidence>
<dbReference type="RefSeq" id="WP_150944990.1">
    <property type="nucleotide sequence ID" value="NZ_VCMV01000018.1"/>
</dbReference>
<evidence type="ECO:0000313" key="3">
    <source>
        <dbReference type="Proteomes" id="UP000325684"/>
    </source>
</evidence>
<sequence>MNNRDVAASRQALAQNLKPAPTPLPVMTGSTVVEDGRGVDIVSGTLTAGRCATGPDCCAALAPRPLESPPVREGGG</sequence>
<dbReference type="Proteomes" id="UP000325684">
    <property type="component" value="Unassembled WGS sequence"/>
</dbReference>
<gene>
    <name evidence="2" type="ORF">FEZ63_12750</name>
</gene>
<accession>A0A5N3PAB2</accession>
<dbReference type="AlphaFoldDB" id="A0A5N3PAB2"/>
<reference evidence="2 3" key="1">
    <citation type="journal article" date="2019" name="Microorganisms">
        <title>Genome Insights into the Novel Species Microvirga brassicacearum, a Rapeseed Endophyte with Biotechnological Potential.</title>
        <authorList>
            <person name="Jimenez-Gomez A."/>
            <person name="Saati-Santamaria Z."/>
            <person name="Igual J.M."/>
            <person name="Rivas R."/>
            <person name="Mateos P.F."/>
            <person name="Garcia-Fraile P."/>
        </authorList>
    </citation>
    <scope>NUCLEOTIDE SEQUENCE [LARGE SCALE GENOMIC DNA]</scope>
    <source>
        <strain evidence="2 3">CDVBN77</strain>
    </source>
</reference>
<feature type="non-terminal residue" evidence="2">
    <location>
        <position position="76"/>
    </location>
</feature>
<protein>
    <submittedName>
        <fullName evidence="2">Uncharacterized protein</fullName>
    </submittedName>
</protein>
<keyword evidence="3" id="KW-1185">Reference proteome</keyword>
<dbReference type="EMBL" id="VCMV01000018">
    <property type="protein sequence ID" value="KAB0266679.1"/>
    <property type="molecule type" value="Genomic_DNA"/>
</dbReference>
<comment type="caution">
    <text evidence="2">The sequence shown here is derived from an EMBL/GenBank/DDBJ whole genome shotgun (WGS) entry which is preliminary data.</text>
</comment>
<feature type="region of interest" description="Disordered" evidence="1">
    <location>
        <begin position="1"/>
        <end position="26"/>
    </location>
</feature>
<evidence type="ECO:0000256" key="1">
    <source>
        <dbReference type="SAM" id="MobiDB-lite"/>
    </source>
</evidence>
<organism evidence="2 3">
    <name type="scientific">Microvirga brassicacearum</name>
    <dbReference type="NCBI Taxonomy" id="2580413"/>
    <lineage>
        <taxon>Bacteria</taxon>
        <taxon>Pseudomonadati</taxon>
        <taxon>Pseudomonadota</taxon>
        <taxon>Alphaproteobacteria</taxon>
        <taxon>Hyphomicrobiales</taxon>
        <taxon>Methylobacteriaceae</taxon>
        <taxon>Microvirga</taxon>
    </lineage>
</organism>
<name>A0A5N3PAB2_9HYPH</name>
<proteinExistence type="predicted"/>